<keyword evidence="4" id="KW-1185">Reference proteome</keyword>
<proteinExistence type="predicted"/>
<evidence type="ECO:0000259" key="2">
    <source>
        <dbReference type="PROSITE" id="PS51857"/>
    </source>
</evidence>
<dbReference type="InterPro" id="IPR050181">
    <property type="entry name" value="Cold_shock_domain"/>
</dbReference>
<dbReference type="EMBL" id="LWCA01000166">
    <property type="protein sequence ID" value="OAF70282.1"/>
    <property type="molecule type" value="Genomic_DNA"/>
</dbReference>
<dbReference type="PRINTS" id="PR00050">
    <property type="entry name" value="COLDSHOCK"/>
</dbReference>
<gene>
    <name evidence="3" type="ORF">A3Q56_01948</name>
</gene>
<dbReference type="CDD" id="cd04458">
    <property type="entry name" value="CSP_CDS"/>
    <property type="match status" value="1"/>
</dbReference>
<feature type="domain" description="CSD" evidence="2">
    <location>
        <begin position="45"/>
        <end position="114"/>
    </location>
</feature>
<evidence type="ECO:0000313" key="4">
    <source>
        <dbReference type="Proteomes" id="UP000078046"/>
    </source>
</evidence>
<sequence>MVLVRSDCITQNTVQPVVYNDPNYYQMKESYGGVNQSERCVVAFNISGTVKWFNVKRGYGFVKRNDVNQDIFIHQTSIKKNNPKKYLKSVDDGEIIEFDILQTRKGLEAINVTGPNNAAVRGSRYAPNRFNTSLSSRKPIYVTRRRRSRSLSAGPVKEKAHLEDSSVVFTKENNGTLTVTRSYKNSTANVKQPVTSNYQSDSDLPVLQNVEFRDHFLRTLQNSYINGYKAAQLKLKPVYHSSSEITISAIRNSKILYNEICQSMVKDGIATKLSVNVPSGHNQNHSQSHNQSQTTNVTSNLPIQNGRYVYNHDTGHQILIVNDKQYEKFVKNGQFTPTYGTVYKGSKNDNINSTLSSSKKNMSVQAGISKHQKTISPDSAVKMGSSVNTSSRASAEYNDR</sequence>
<dbReference type="OrthoDB" id="203339at2759"/>
<dbReference type="Pfam" id="PF00313">
    <property type="entry name" value="CSD"/>
    <property type="match status" value="1"/>
</dbReference>
<dbReference type="InterPro" id="IPR011129">
    <property type="entry name" value="CSD"/>
</dbReference>
<dbReference type="Proteomes" id="UP000078046">
    <property type="component" value="Unassembled WGS sequence"/>
</dbReference>
<dbReference type="PANTHER" id="PTHR11544">
    <property type="entry name" value="COLD SHOCK DOMAIN CONTAINING PROTEINS"/>
    <property type="match status" value="1"/>
</dbReference>
<feature type="region of interest" description="Disordered" evidence="1">
    <location>
        <begin position="276"/>
        <end position="299"/>
    </location>
</feature>
<feature type="region of interest" description="Disordered" evidence="1">
    <location>
        <begin position="369"/>
        <end position="400"/>
    </location>
</feature>
<organism evidence="3 4">
    <name type="scientific">Intoshia linei</name>
    <dbReference type="NCBI Taxonomy" id="1819745"/>
    <lineage>
        <taxon>Eukaryota</taxon>
        <taxon>Metazoa</taxon>
        <taxon>Spiralia</taxon>
        <taxon>Lophotrochozoa</taxon>
        <taxon>Mesozoa</taxon>
        <taxon>Orthonectida</taxon>
        <taxon>Rhopaluridae</taxon>
        <taxon>Intoshia</taxon>
    </lineage>
</organism>
<feature type="compositionally biased region" description="Low complexity" evidence="1">
    <location>
        <begin position="281"/>
        <end position="299"/>
    </location>
</feature>
<accession>A0A177B9E1</accession>
<dbReference type="SUPFAM" id="SSF50249">
    <property type="entry name" value="Nucleic acid-binding proteins"/>
    <property type="match status" value="1"/>
</dbReference>
<dbReference type="SMART" id="SM00357">
    <property type="entry name" value="CSP"/>
    <property type="match status" value="1"/>
</dbReference>
<dbReference type="InterPro" id="IPR012340">
    <property type="entry name" value="NA-bd_OB-fold"/>
</dbReference>
<reference evidence="3 4" key="1">
    <citation type="submission" date="2016-04" db="EMBL/GenBank/DDBJ databases">
        <title>The genome of Intoshia linei affirms orthonectids as highly simplified spiralians.</title>
        <authorList>
            <person name="Mikhailov K.V."/>
            <person name="Slusarev G.S."/>
            <person name="Nikitin M.A."/>
            <person name="Logacheva M.D."/>
            <person name="Penin A."/>
            <person name="Aleoshin V."/>
            <person name="Panchin Y.V."/>
        </authorList>
    </citation>
    <scope>NUCLEOTIDE SEQUENCE [LARGE SCALE GENOMIC DNA]</scope>
    <source>
        <strain evidence="3">Intl2013</strain>
        <tissue evidence="3">Whole animal</tissue>
    </source>
</reference>
<dbReference type="AlphaFoldDB" id="A0A177B9E1"/>
<protein>
    <submittedName>
        <fullName evidence="3">Cold shock-like protein CspC</fullName>
    </submittedName>
</protein>
<dbReference type="InterPro" id="IPR002059">
    <property type="entry name" value="CSP_DNA-bd"/>
</dbReference>
<dbReference type="GO" id="GO:0003676">
    <property type="term" value="F:nucleic acid binding"/>
    <property type="evidence" value="ECO:0007669"/>
    <property type="project" value="InterPro"/>
</dbReference>
<dbReference type="PROSITE" id="PS51857">
    <property type="entry name" value="CSD_2"/>
    <property type="match status" value="1"/>
</dbReference>
<evidence type="ECO:0000313" key="3">
    <source>
        <dbReference type="EMBL" id="OAF70282.1"/>
    </source>
</evidence>
<dbReference type="Gene3D" id="2.40.50.140">
    <property type="entry name" value="Nucleic acid-binding proteins"/>
    <property type="match status" value="1"/>
</dbReference>
<name>A0A177B9E1_9BILA</name>
<comment type="caution">
    <text evidence="3">The sequence shown here is derived from an EMBL/GenBank/DDBJ whole genome shotgun (WGS) entry which is preliminary data.</text>
</comment>
<evidence type="ECO:0000256" key="1">
    <source>
        <dbReference type="SAM" id="MobiDB-lite"/>
    </source>
</evidence>